<evidence type="ECO:0000313" key="1">
    <source>
        <dbReference type="EMBL" id="KAH0749830.1"/>
    </source>
</evidence>
<organism evidence="1 2">
    <name type="scientific">Solanum tuberosum</name>
    <name type="common">Potato</name>
    <dbReference type="NCBI Taxonomy" id="4113"/>
    <lineage>
        <taxon>Eukaryota</taxon>
        <taxon>Viridiplantae</taxon>
        <taxon>Streptophyta</taxon>
        <taxon>Embryophyta</taxon>
        <taxon>Tracheophyta</taxon>
        <taxon>Spermatophyta</taxon>
        <taxon>Magnoliopsida</taxon>
        <taxon>eudicotyledons</taxon>
        <taxon>Gunneridae</taxon>
        <taxon>Pentapetalae</taxon>
        <taxon>asterids</taxon>
        <taxon>lamiids</taxon>
        <taxon>Solanales</taxon>
        <taxon>Solanaceae</taxon>
        <taxon>Solanoideae</taxon>
        <taxon>Solaneae</taxon>
        <taxon>Solanum</taxon>
    </lineage>
</organism>
<protein>
    <submittedName>
        <fullName evidence="1">Uncharacterized protein</fullName>
    </submittedName>
</protein>
<name>A0ABQ7UMX6_SOLTU</name>
<dbReference type="EMBL" id="JAIVGD010000019">
    <property type="protein sequence ID" value="KAH0749830.1"/>
    <property type="molecule type" value="Genomic_DNA"/>
</dbReference>
<accession>A0ABQ7UMX6</accession>
<comment type="caution">
    <text evidence="1">The sequence shown here is derived from an EMBL/GenBank/DDBJ whole genome shotgun (WGS) entry which is preliminary data.</text>
</comment>
<sequence length="118" mass="12914">MGSVSGCVGCFRWRTVENSGWWFGDGIWWCWAGGSELEAHAGLGFGAGFWLSSGGVFWLCWLENRGGFGVGSGSVRQCMDGCSWSLFGCWKTRAKGQEEMKVEVVLVGRSFTGKYGVF</sequence>
<dbReference type="Proteomes" id="UP000826656">
    <property type="component" value="Unassembled WGS sequence"/>
</dbReference>
<keyword evidence="2" id="KW-1185">Reference proteome</keyword>
<evidence type="ECO:0000313" key="2">
    <source>
        <dbReference type="Proteomes" id="UP000826656"/>
    </source>
</evidence>
<gene>
    <name evidence="1" type="ORF">KY290_029062</name>
</gene>
<reference evidence="1 2" key="1">
    <citation type="journal article" date="2021" name="bioRxiv">
        <title>Chromosome-scale and haplotype-resolved genome assembly of a tetraploid potato cultivar.</title>
        <authorList>
            <person name="Sun H."/>
            <person name="Jiao W.-B."/>
            <person name="Krause K."/>
            <person name="Campoy J.A."/>
            <person name="Goel M."/>
            <person name="Folz-Donahue K."/>
            <person name="Kukat C."/>
            <person name="Huettel B."/>
            <person name="Schneeberger K."/>
        </authorList>
    </citation>
    <scope>NUCLEOTIDE SEQUENCE [LARGE SCALE GENOMIC DNA]</scope>
    <source>
        <strain evidence="1">SolTubOtavaFocal</strain>
        <tissue evidence="1">Leaves</tissue>
    </source>
</reference>
<proteinExistence type="predicted"/>